<dbReference type="PANTHER" id="PTHR24260:SF143">
    <property type="entry name" value="SERINE PROTEASE GD-LIKE PROTEIN"/>
    <property type="match status" value="1"/>
</dbReference>
<comment type="subcellular location">
    <subcellularLocation>
        <location evidence="1">Secreted</location>
    </subcellularLocation>
</comment>
<keyword evidence="3" id="KW-0645">Protease</keyword>
<evidence type="ECO:0000256" key="9">
    <source>
        <dbReference type="SAM" id="MobiDB-lite"/>
    </source>
</evidence>
<dbReference type="GO" id="GO:0005576">
    <property type="term" value="C:extracellular region"/>
    <property type="evidence" value="ECO:0007669"/>
    <property type="project" value="UniProtKB-SubCell"/>
</dbReference>
<dbReference type="PROSITE" id="PS50240">
    <property type="entry name" value="TRYPSIN_DOM"/>
    <property type="match status" value="1"/>
</dbReference>
<evidence type="ECO:0000256" key="4">
    <source>
        <dbReference type="ARBA" id="ARBA00022729"/>
    </source>
</evidence>
<accession>A0A9P0FDW3</accession>
<dbReference type="Pfam" id="PF00089">
    <property type="entry name" value="Trypsin"/>
    <property type="match status" value="1"/>
</dbReference>
<feature type="region of interest" description="Disordered" evidence="9">
    <location>
        <begin position="165"/>
        <end position="185"/>
    </location>
</feature>
<dbReference type="Proteomes" id="UP001154078">
    <property type="component" value="Chromosome 10"/>
</dbReference>
<sequence length="545" mass="60911">MLKVVILCIFLTFSKFSFTMHTLSHLSTRIQDLSSPCPEYFEYKTEHGNNLYGFLMVESVPENNMIQINMELSIGNSVQGFNGNIELLYSREKVVDDITHHRPIEYKVIFPYWKNIPPKVTKIYVNGHLVCQGPKIEINTVPVLTTINLQHTLTINSLPLSNDNSIPTKDRFDRPSTSERPQGNNFFEIKVPNNINFNPKPPDNPDSIFRGNPFLNPKNFNKKPIVAVTTNPALPDLNKNPFLTPILNDRNKPEIVVTTQKSTVLPTLTTTEKTNDNKFSEICGRPVATNSLIVDGLDVPKGAYPWLSAIFRVQNTGLTYICSGSLISNRHVVTAAHCMQKDSRNVKPQDLLIILGKLNIAKWKPLPGEKMIEPESLHVHPNYASSNSDADIAVITLSEILTFSALIMPVCLWRGPDNLNLVVGSDGVVAGWGKNEEGLISTAEPKQTFLPIVDQETCLRSSHQFQYITSNRTFCAGSQNGKGPCNGDSGSGLIIKRDQVWMLRGIVSMSISDTHSRTCDLNHYVVFTDASKFHSWLYSFIIPSV</sequence>
<reference evidence="12" key="1">
    <citation type="submission" date="2021-12" db="EMBL/GenBank/DDBJ databases">
        <authorList>
            <person name="King R."/>
        </authorList>
    </citation>
    <scope>NUCLEOTIDE SEQUENCE</scope>
</reference>
<evidence type="ECO:0000256" key="6">
    <source>
        <dbReference type="ARBA" id="ARBA00022825"/>
    </source>
</evidence>
<evidence type="ECO:0000256" key="1">
    <source>
        <dbReference type="ARBA" id="ARBA00004613"/>
    </source>
</evidence>
<dbReference type="OrthoDB" id="238681at2759"/>
<organism evidence="12 13">
    <name type="scientific">Brassicogethes aeneus</name>
    <name type="common">Rape pollen beetle</name>
    <name type="synonym">Meligethes aeneus</name>
    <dbReference type="NCBI Taxonomy" id="1431903"/>
    <lineage>
        <taxon>Eukaryota</taxon>
        <taxon>Metazoa</taxon>
        <taxon>Ecdysozoa</taxon>
        <taxon>Arthropoda</taxon>
        <taxon>Hexapoda</taxon>
        <taxon>Insecta</taxon>
        <taxon>Pterygota</taxon>
        <taxon>Neoptera</taxon>
        <taxon>Endopterygota</taxon>
        <taxon>Coleoptera</taxon>
        <taxon>Polyphaga</taxon>
        <taxon>Cucujiformia</taxon>
        <taxon>Nitidulidae</taxon>
        <taxon>Meligethinae</taxon>
        <taxon>Brassicogethes</taxon>
    </lineage>
</organism>
<keyword evidence="13" id="KW-1185">Reference proteome</keyword>
<dbReference type="GO" id="GO:0006508">
    <property type="term" value="P:proteolysis"/>
    <property type="evidence" value="ECO:0007669"/>
    <property type="project" value="UniProtKB-KW"/>
</dbReference>
<dbReference type="AlphaFoldDB" id="A0A9P0FDW3"/>
<dbReference type="PROSITE" id="PS00134">
    <property type="entry name" value="TRYPSIN_HIS"/>
    <property type="match status" value="1"/>
</dbReference>
<keyword evidence="7" id="KW-0865">Zymogen</keyword>
<feature type="domain" description="Peptidase S1" evidence="11">
    <location>
        <begin position="293"/>
        <end position="542"/>
    </location>
</feature>
<dbReference type="InterPro" id="IPR051333">
    <property type="entry name" value="CLIP_Serine_Protease"/>
</dbReference>
<proteinExistence type="predicted"/>
<evidence type="ECO:0000256" key="5">
    <source>
        <dbReference type="ARBA" id="ARBA00022801"/>
    </source>
</evidence>
<dbReference type="InterPro" id="IPR009003">
    <property type="entry name" value="Peptidase_S1_PA"/>
</dbReference>
<evidence type="ECO:0000256" key="2">
    <source>
        <dbReference type="ARBA" id="ARBA00022525"/>
    </source>
</evidence>
<feature type="chain" id="PRO_5040245594" description="Peptidase S1 domain-containing protein" evidence="10">
    <location>
        <begin position="20"/>
        <end position="545"/>
    </location>
</feature>
<dbReference type="SMART" id="SM00020">
    <property type="entry name" value="Tryp_SPc"/>
    <property type="match status" value="1"/>
</dbReference>
<dbReference type="InterPro" id="IPR018114">
    <property type="entry name" value="TRYPSIN_HIS"/>
</dbReference>
<dbReference type="CDD" id="cd00190">
    <property type="entry name" value="Tryp_SPc"/>
    <property type="match status" value="1"/>
</dbReference>
<feature type="signal peptide" evidence="10">
    <location>
        <begin position="1"/>
        <end position="19"/>
    </location>
</feature>
<evidence type="ECO:0000256" key="3">
    <source>
        <dbReference type="ARBA" id="ARBA00022670"/>
    </source>
</evidence>
<gene>
    <name evidence="12" type="ORF">MELIAE_LOCUS2365</name>
</gene>
<dbReference type="Pfam" id="PF16030">
    <property type="entry name" value="GD_N"/>
    <property type="match status" value="1"/>
</dbReference>
<keyword evidence="8" id="KW-1015">Disulfide bond</keyword>
<feature type="compositionally biased region" description="Basic and acidic residues" evidence="9">
    <location>
        <begin position="168"/>
        <end position="177"/>
    </location>
</feature>
<dbReference type="InterPro" id="IPR031986">
    <property type="entry name" value="GD_N"/>
</dbReference>
<dbReference type="InterPro" id="IPR001254">
    <property type="entry name" value="Trypsin_dom"/>
</dbReference>
<dbReference type="FunFam" id="2.40.10.10:FF:000146">
    <property type="entry name" value="Serine protease 53"/>
    <property type="match status" value="1"/>
</dbReference>
<dbReference type="SUPFAM" id="SSF50494">
    <property type="entry name" value="Trypsin-like serine proteases"/>
    <property type="match status" value="1"/>
</dbReference>
<name>A0A9P0FDW3_BRAAE</name>
<dbReference type="Gene3D" id="2.40.10.10">
    <property type="entry name" value="Trypsin-like serine proteases"/>
    <property type="match status" value="1"/>
</dbReference>
<keyword evidence="4 10" id="KW-0732">Signal</keyword>
<keyword evidence="2" id="KW-0964">Secreted</keyword>
<dbReference type="EMBL" id="OV121141">
    <property type="protein sequence ID" value="CAH0549073.1"/>
    <property type="molecule type" value="Genomic_DNA"/>
</dbReference>
<evidence type="ECO:0000313" key="12">
    <source>
        <dbReference type="EMBL" id="CAH0549073.1"/>
    </source>
</evidence>
<evidence type="ECO:0000256" key="7">
    <source>
        <dbReference type="ARBA" id="ARBA00023145"/>
    </source>
</evidence>
<evidence type="ECO:0000313" key="13">
    <source>
        <dbReference type="Proteomes" id="UP001154078"/>
    </source>
</evidence>
<evidence type="ECO:0000256" key="10">
    <source>
        <dbReference type="SAM" id="SignalP"/>
    </source>
</evidence>
<dbReference type="PRINTS" id="PR00722">
    <property type="entry name" value="CHYMOTRYPSIN"/>
</dbReference>
<evidence type="ECO:0000259" key="11">
    <source>
        <dbReference type="PROSITE" id="PS50240"/>
    </source>
</evidence>
<keyword evidence="5" id="KW-0378">Hydrolase</keyword>
<evidence type="ECO:0000256" key="8">
    <source>
        <dbReference type="ARBA" id="ARBA00023157"/>
    </source>
</evidence>
<dbReference type="PANTHER" id="PTHR24260">
    <property type="match status" value="1"/>
</dbReference>
<protein>
    <recommendedName>
        <fullName evidence="11">Peptidase S1 domain-containing protein</fullName>
    </recommendedName>
</protein>
<dbReference type="InterPro" id="IPR043504">
    <property type="entry name" value="Peptidase_S1_PA_chymotrypsin"/>
</dbReference>
<dbReference type="GO" id="GO:0004252">
    <property type="term" value="F:serine-type endopeptidase activity"/>
    <property type="evidence" value="ECO:0007669"/>
    <property type="project" value="InterPro"/>
</dbReference>
<keyword evidence="6" id="KW-0720">Serine protease</keyword>
<dbReference type="InterPro" id="IPR001314">
    <property type="entry name" value="Peptidase_S1A"/>
</dbReference>